<evidence type="ECO:0000256" key="1">
    <source>
        <dbReference type="ARBA" id="ARBA00004395"/>
    </source>
</evidence>
<name>A0ABX6ERA3_KLUMA</name>
<dbReference type="PANTHER" id="PTHR24016">
    <property type="entry name" value="CONSERVED OLIGOMERIC GOLGI COMPLEX SUBUNIT 4"/>
    <property type="match status" value="1"/>
</dbReference>
<dbReference type="InterPro" id="IPR013167">
    <property type="entry name" value="COG4_M"/>
</dbReference>
<feature type="domain" description="COG4 transport protein middle alpha-helical bundle" evidence="9">
    <location>
        <begin position="180"/>
        <end position="482"/>
    </location>
</feature>
<sequence>MDLDELHLDSKLSKFENLIGKLSTKSQLPKLLHLIESDYNQTNLALNNYIKTSNSNINRSVRSLELEKTNLTSTLSVFHEALESLSNSNVQATSISTRLNAIKTEYAHINQLADFVDSVKLLKNNLQIINDVLNSKEHNYPMIAQCIYEIDQLPESLLNSKFVQRCVPTSELPDPPAQLVKKWKSQLSEVFTERFTRASQEQDVNTLTECFKLFPKIGASDLGIDLYSKYICDIIAQQSRSLMTHTSDDPLFYSKSTLHLFKIVSTMINDHSKIILQNYSTAYMLETMQKVQLETDLQACLIWDTFFDSVSLPKIRSSLSDYTDMKRLQAIVLQISNFLQNWSMYCQFFSMKWLEWSKEPVNPLQIVPCLTNGKFNSKLQENIDTFHSMALHYTTYCFKSSLKTSQLGNLNESLHEEQSRTSNGDEQQVISPVLEDLAILVKSYLVWTLNTGQTALVTKSLDSISQMIQNEYLISFLQSRLTKLIPRLIPSLRLQKYISDTENAAQNQHHTNSIGVTAAQKKFTSQFAAFNLKETDMESVLNLHHYIIYVNTISTNESIFTDLLENEIIKINPHFLIDNFKFNNEHEIVKSKLLSVLKYLLDNNKKLWNWSLMMLYQNVLQENLQRLISVLFQKNTEFVSTLQDFEDFEKLHTFVQEWNKIIIPYKQVLSAASFNELLTAIVKDLCPMIETKFRSLQFNELGSIKIEKQLSVIIKTICMDNYQLRERFKKLTQMCLLLGFEDDQFDPTTEDLKEDVLNSLNWLLTVSERISVRQQRIDKR</sequence>
<dbReference type="Pfam" id="PF08318">
    <property type="entry name" value="COG4_m"/>
    <property type="match status" value="1"/>
</dbReference>
<proteinExistence type="inferred from homology"/>
<dbReference type="Proteomes" id="UP000422736">
    <property type="component" value="Chromosome 2"/>
</dbReference>
<comment type="subcellular location">
    <subcellularLocation>
        <location evidence="1">Golgi apparatus membrane</location>
        <topology evidence="1">Peripheral membrane protein</topology>
    </subcellularLocation>
</comment>
<evidence type="ECO:0000259" key="9">
    <source>
        <dbReference type="SMART" id="SM00762"/>
    </source>
</evidence>
<dbReference type="Pfam" id="PF20662">
    <property type="entry name" value="COG4_C"/>
    <property type="match status" value="1"/>
</dbReference>
<keyword evidence="11" id="KW-1185">Reference proteome</keyword>
<gene>
    <name evidence="10" type="primary">COG4</name>
    <name evidence="10" type="ORF">FIM1_1199</name>
</gene>
<dbReference type="Pfam" id="PF20663">
    <property type="entry name" value="COG4_N"/>
    <property type="match status" value="1"/>
</dbReference>
<dbReference type="InterPro" id="IPR048680">
    <property type="entry name" value="COG4_N"/>
</dbReference>
<dbReference type="InterPro" id="IPR048682">
    <property type="entry name" value="COG4"/>
</dbReference>
<evidence type="ECO:0000256" key="2">
    <source>
        <dbReference type="ARBA" id="ARBA00009215"/>
    </source>
</evidence>
<evidence type="ECO:0000256" key="3">
    <source>
        <dbReference type="ARBA" id="ARBA00020975"/>
    </source>
</evidence>
<comment type="similarity">
    <text evidence="2">Belongs to the COG4 family.</text>
</comment>
<accession>A0ABX6ERA3</accession>
<evidence type="ECO:0000256" key="4">
    <source>
        <dbReference type="ARBA" id="ARBA00022448"/>
    </source>
</evidence>
<dbReference type="EMBL" id="CP015055">
    <property type="protein sequence ID" value="QGN14537.1"/>
    <property type="molecule type" value="Genomic_DNA"/>
</dbReference>
<reference evidence="10 11" key="1">
    <citation type="submission" date="2016-03" db="EMBL/GenBank/DDBJ databases">
        <title>How can Kluyveromyces marxianus grow so fast - potential evolutionary course in Saccharomyces Complex revealed by comparative genomics.</title>
        <authorList>
            <person name="Mo W."/>
            <person name="Lu W."/>
            <person name="Yang X."/>
            <person name="Qi J."/>
            <person name="Lv H."/>
        </authorList>
    </citation>
    <scope>NUCLEOTIDE SEQUENCE [LARGE SCALE GENOMIC DNA]</scope>
    <source>
        <strain evidence="10 11">FIM1</strain>
    </source>
</reference>
<evidence type="ECO:0000256" key="5">
    <source>
        <dbReference type="ARBA" id="ARBA00022927"/>
    </source>
</evidence>
<keyword evidence="7" id="KW-0472">Membrane</keyword>
<evidence type="ECO:0000313" key="11">
    <source>
        <dbReference type="Proteomes" id="UP000422736"/>
    </source>
</evidence>
<protein>
    <recommendedName>
        <fullName evidence="3">Conserved oligomeric Golgi complex subunit 4</fullName>
    </recommendedName>
    <alternativeName>
        <fullName evidence="8">Component of oligomeric Golgi complex 4</fullName>
    </alternativeName>
</protein>
<evidence type="ECO:0000256" key="6">
    <source>
        <dbReference type="ARBA" id="ARBA00023034"/>
    </source>
</evidence>
<evidence type="ECO:0000256" key="8">
    <source>
        <dbReference type="ARBA" id="ARBA00031340"/>
    </source>
</evidence>
<keyword evidence="6" id="KW-0333">Golgi apparatus</keyword>
<evidence type="ECO:0000313" key="10">
    <source>
        <dbReference type="EMBL" id="QGN14537.1"/>
    </source>
</evidence>
<organism evidence="10 11">
    <name type="scientific">Kluyveromyces marxianus</name>
    <name type="common">Yeast</name>
    <name type="synonym">Candida kefyr</name>
    <dbReference type="NCBI Taxonomy" id="4911"/>
    <lineage>
        <taxon>Eukaryota</taxon>
        <taxon>Fungi</taxon>
        <taxon>Dikarya</taxon>
        <taxon>Ascomycota</taxon>
        <taxon>Saccharomycotina</taxon>
        <taxon>Saccharomycetes</taxon>
        <taxon>Saccharomycetales</taxon>
        <taxon>Saccharomycetaceae</taxon>
        <taxon>Kluyveromyces</taxon>
    </lineage>
</organism>
<dbReference type="SMART" id="SM00762">
    <property type="entry name" value="Cog4"/>
    <property type="match status" value="1"/>
</dbReference>
<keyword evidence="5" id="KW-0653">Protein transport</keyword>
<dbReference type="PANTHER" id="PTHR24016:SF0">
    <property type="entry name" value="CONSERVED OLIGOMERIC GOLGI COMPLEX SUBUNIT 4"/>
    <property type="match status" value="1"/>
</dbReference>
<dbReference type="Gene3D" id="1.20.58.1970">
    <property type="match status" value="1"/>
</dbReference>
<keyword evidence="4" id="KW-0813">Transport</keyword>
<dbReference type="InterPro" id="IPR048684">
    <property type="entry name" value="COG4_C"/>
</dbReference>
<evidence type="ECO:0000256" key="7">
    <source>
        <dbReference type="ARBA" id="ARBA00023136"/>
    </source>
</evidence>